<protein>
    <submittedName>
        <fullName evidence="1">Uncharacterized protein</fullName>
    </submittedName>
</protein>
<gene>
    <name evidence="1" type="ORF">LCGC14_1723750</name>
</gene>
<accession>A0A0F9HBS0</accession>
<proteinExistence type="predicted"/>
<name>A0A0F9HBS0_9ZZZZ</name>
<organism evidence="1">
    <name type="scientific">marine sediment metagenome</name>
    <dbReference type="NCBI Taxonomy" id="412755"/>
    <lineage>
        <taxon>unclassified sequences</taxon>
        <taxon>metagenomes</taxon>
        <taxon>ecological metagenomes</taxon>
    </lineage>
</organism>
<feature type="non-terminal residue" evidence="1">
    <location>
        <position position="1"/>
    </location>
</feature>
<sequence length="100" mass="11401">LYCTAKLNADHVANFPDLSRFVKNMEKLDQEKAVMFLHPHLRNQIVPEMSLKAIVTPRIADTDDTSITPGERWAIQRAMSFTTMSQLPCVGRHTNDFISK</sequence>
<dbReference type="AlphaFoldDB" id="A0A0F9HBS0"/>
<comment type="caution">
    <text evidence="1">The sequence shown here is derived from an EMBL/GenBank/DDBJ whole genome shotgun (WGS) entry which is preliminary data.</text>
</comment>
<evidence type="ECO:0000313" key="1">
    <source>
        <dbReference type="EMBL" id="KKM08550.1"/>
    </source>
</evidence>
<reference evidence="1" key="1">
    <citation type="journal article" date="2015" name="Nature">
        <title>Complex archaea that bridge the gap between prokaryotes and eukaryotes.</title>
        <authorList>
            <person name="Spang A."/>
            <person name="Saw J.H."/>
            <person name="Jorgensen S.L."/>
            <person name="Zaremba-Niedzwiedzka K."/>
            <person name="Martijn J."/>
            <person name="Lind A.E."/>
            <person name="van Eijk R."/>
            <person name="Schleper C."/>
            <person name="Guy L."/>
            <person name="Ettema T.J."/>
        </authorList>
    </citation>
    <scope>NUCLEOTIDE SEQUENCE</scope>
</reference>
<dbReference type="EMBL" id="LAZR01015548">
    <property type="protein sequence ID" value="KKM08550.1"/>
    <property type="molecule type" value="Genomic_DNA"/>
</dbReference>